<sequence>MPAPPPRVDPQTQTDNSKHTRLKVSLEALPDAELPAVARAVLAHRLLSASQRNRLQDLLWQDTACAVIPGRTRRELAAACCLEDHIRYPDSFMDLLTSLWVLDDDGTGGFGGPERTLAAEIARHVIRFRDWDAERLFEELGCLTAPHSRFGRFLEGLASPTTLPDEPAQRRFVAMANERLRPIGAQLEEVGEEEGYPLFELVAAGQAGARRPRQVVFATRRKPDIRISSVLDGDLEILDEAERDDDVLVYDRVVGNEGLRWRDLMDWWQTKHSIHDTGQAKQTLLHRMRASVPKEATGQDNLGNLYYDLYKDDLDERPALLPEVWLHWDHQTIGQRRDRAQHSIRMDYLMLLPGRQRIVLEVDGSQHYTDNRGRTPNPHRYAATMAADRDLKFLGYHVYRFGHAELEDLEAARPLVMDFFIRLLSRHRAAPQ</sequence>
<dbReference type="EMBL" id="AP035768">
    <property type="protein sequence ID" value="BFO19685.1"/>
    <property type="molecule type" value="Genomic_DNA"/>
</dbReference>
<feature type="domain" description="AbiJ-NTD3" evidence="1">
    <location>
        <begin position="68"/>
        <end position="231"/>
    </location>
</feature>
<accession>A0AAT9HR77</accession>
<evidence type="ECO:0000259" key="1">
    <source>
        <dbReference type="Pfam" id="PF18860"/>
    </source>
</evidence>
<organism evidence="2">
    <name type="scientific">Streptomyces haneummycinicus</name>
    <dbReference type="NCBI Taxonomy" id="3074435"/>
    <lineage>
        <taxon>Bacteria</taxon>
        <taxon>Bacillati</taxon>
        <taxon>Actinomycetota</taxon>
        <taxon>Actinomycetes</taxon>
        <taxon>Kitasatosporales</taxon>
        <taxon>Streptomycetaceae</taxon>
        <taxon>Streptomyces</taxon>
    </lineage>
</organism>
<evidence type="ECO:0000313" key="2">
    <source>
        <dbReference type="EMBL" id="BFO19685.1"/>
    </source>
</evidence>
<reference evidence="2" key="1">
    <citation type="submission" date="2024-06" db="EMBL/GenBank/DDBJ databases">
        <authorList>
            <consortium name="consrtm"/>
            <person name="Uemura M."/>
            <person name="Terahara T."/>
        </authorList>
    </citation>
    <scope>NUCLEOTIDE SEQUENCE</scope>
    <source>
        <strain evidence="2">KM77-8</strain>
    </source>
</reference>
<gene>
    <name evidence="2" type="ORF">SHKM778_60730</name>
</gene>
<dbReference type="AlphaFoldDB" id="A0AAT9HR77"/>
<dbReference type="Pfam" id="PF18860">
    <property type="entry name" value="AbiJ_NTD3"/>
    <property type="match status" value="1"/>
</dbReference>
<proteinExistence type="predicted"/>
<name>A0AAT9HR77_9ACTN</name>
<reference evidence="2" key="2">
    <citation type="submission" date="2024-07" db="EMBL/GenBank/DDBJ databases">
        <title>Streptomyces haneummycinica sp. nov., a new antibiotic-producing actinobacterium isolated from marine sediment.</title>
        <authorList>
            <person name="Uemura M."/>
            <person name="Hamada M."/>
            <person name="Hirano S."/>
            <person name="Kobayashi K."/>
            <person name="Ohshiro T."/>
            <person name="Kobayashi T."/>
            <person name="Terahara T."/>
        </authorList>
    </citation>
    <scope>NUCLEOTIDE SEQUENCE</scope>
    <source>
        <strain evidence="2">KM77-8</strain>
    </source>
</reference>
<protein>
    <recommendedName>
        <fullName evidence="1">AbiJ-NTD3 domain-containing protein</fullName>
    </recommendedName>
</protein>
<dbReference type="InterPro" id="IPR041427">
    <property type="entry name" value="AbiJ-NTD3"/>
</dbReference>